<organism evidence="8 9">
    <name type="scientific">Marinicauda salina</name>
    <dbReference type="NCBI Taxonomy" id="2135793"/>
    <lineage>
        <taxon>Bacteria</taxon>
        <taxon>Pseudomonadati</taxon>
        <taxon>Pseudomonadota</taxon>
        <taxon>Alphaproteobacteria</taxon>
        <taxon>Maricaulales</taxon>
        <taxon>Maricaulaceae</taxon>
        <taxon>Marinicauda</taxon>
    </lineage>
</organism>
<keyword evidence="6" id="KW-0449">Lipoprotein</keyword>
<dbReference type="EMBL" id="QEXV01000007">
    <property type="protein sequence ID" value="PWE16352.1"/>
    <property type="molecule type" value="Genomic_DNA"/>
</dbReference>
<comment type="subcellular location">
    <subcellularLocation>
        <location evidence="1">Cell outer membrane</location>
        <topology evidence="1">Lipid-anchor</topology>
    </subcellularLocation>
</comment>
<protein>
    <submittedName>
        <fullName evidence="8">Argininosuccinate lyase</fullName>
    </submittedName>
</protein>
<evidence type="ECO:0000256" key="3">
    <source>
        <dbReference type="ARBA" id="ARBA00023136"/>
    </source>
</evidence>
<comment type="caution">
    <text evidence="8">The sequence shown here is derived from an EMBL/GenBank/DDBJ whole genome shotgun (WGS) entry which is preliminary data.</text>
</comment>
<feature type="compositionally biased region" description="Basic and acidic residues" evidence="7">
    <location>
        <begin position="33"/>
        <end position="44"/>
    </location>
</feature>
<keyword evidence="9" id="KW-1185">Reference proteome</keyword>
<name>A0A2U2BQR4_9PROT</name>
<evidence type="ECO:0000256" key="1">
    <source>
        <dbReference type="ARBA" id="ARBA00004459"/>
    </source>
</evidence>
<sequence>MKRLALTAPVALILLSGCGIRGDLERPPPLWGPDERTDAERAYETENGEAESEAGTETDDGEAADESEG</sequence>
<accession>A0A2U2BQR4</accession>
<reference evidence="9" key="1">
    <citation type="submission" date="2018-05" db="EMBL/GenBank/DDBJ databases">
        <authorList>
            <person name="Liu B.-T."/>
        </authorList>
    </citation>
    <scope>NUCLEOTIDE SEQUENCE [LARGE SCALE GENOMIC DNA]</scope>
    <source>
        <strain evidence="9">WD6-1</strain>
    </source>
</reference>
<evidence type="ECO:0000313" key="8">
    <source>
        <dbReference type="EMBL" id="PWE16352.1"/>
    </source>
</evidence>
<gene>
    <name evidence="8" type="ORF">DDZ18_13085</name>
</gene>
<evidence type="ECO:0000256" key="4">
    <source>
        <dbReference type="ARBA" id="ARBA00023139"/>
    </source>
</evidence>
<dbReference type="GO" id="GO:0016829">
    <property type="term" value="F:lyase activity"/>
    <property type="evidence" value="ECO:0007669"/>
    <property type="project" value="UniProtKB-KW"/>
</dbReference>
<dbReference type="PROSITE" id="PS51257">
    <property type="entry name" value="PROKAR_LIPOPROTEIN"/>
    <property type="match status" value="1"/>
</dbReference>
<evidence type="ECO:0000256" key="7">
    <source>
        <dbReference type="SAM" id="MobiDB-lite"/>
    </source>
</evidence>
<evidence type="ECO:0000256" key="6">
    <source>
        <dbReference type="ARBA" id="ARBA00023288"/>
    </source>
</evidence>
<dbReference type="OrthoDB" id="7632589at2"/>
<keyword evidence="4" id="KW-0564">Palmitate</keyword>
<evidence type="ECO:0000256" key="5">
    <source>
        <dbReference type="ARBA" id="ARBA00023237"/>
    </source>
</evidence>
<keyword evidence="5" id="KW-0998">Cell outer membrane</keyword>
<dbReference type="NCBIfam" id="NF047847">
    <property type="entry name" value="SS_mature_LptM"/>
    <property type="match status" value="1"/>
</dbReference>
<dbReference type="RefSeq" id="WP_109253854.1">
    <property type="nucleotide sequence ID" value="NZ_QEXV01000007.1"/>
</dbReference>
<evidence type="ECO:0000313" key="9">
    <source>
        <dbReference type="Proteomes" id="UP000245168"/>
    </source>
</evidence>
<keyword evidence="8" id="KW-0456">Lyase</keyword>
<dbReference type="AlphaFoldDB" id="A0A2U2BQR4"/>
<feature type="region of interest" description="Disordered" evidence="7">
    <location>
        <begin position="18"/>
        <end position="69"/>
    </location>
</feature>
<feature type="compositionally biased region" description="Acidic residues" evidence="7">
    <location>
        <begin position="46"/>
        <end position="69"/>
    </location>
</feature>
<dbReference type="InterPro" id="IPR032831">
    <property type="entry name" value="LptM_cons"/>
</dbReference>
<evidence type="ECO:0000256" key="2">
    <source>
        <dbReference type="ARBA" id="ARBA00022729"/>
    </source>
</evidence>
<keyword evidence="3" id="KW-0472">Membrane</keyword>
<dbReference type="Proteomes" id="UP000245168">
    <property type="component" value="Unassembled WGS sequence"/>
</dbReference>
<keyword evidence="2" id="KW-0732">Signal</keyword>
<proteinExistence type="predicted"/>